<sequence length="259" mass="29332">MQKKDTVGQEYYSPLKKAELVSDTMFWVSALLSLIVLFVEPQKNPKAFAASQTAFCLAVLGVFVSGIAIQIYWSSRAQDKRIADLLSHAFQVPLIAEPSKGYYNNNATDPVVRLAANVLENTLFTKTILIKMLRWERIKVAAYTIVWLIAMLNRATDFQIITAVAQVIFSEQVIARWLRMEWLRSQVENIHDGLYSTIQSAPAINTRESRARVMEACIRYESAKGQAKIALSSAIFEKINPSVSSQWRQLSKQLKLDQQ</sequence>
<keyword evidence="3" id="KW-1185">Reference proteome</keyword>
<keyword evidence="1" id="KW-0812">Transmembrane</keyword>
<dbReference type="RefSeq" id="WP_307159847.1">
    <property type="nucleotide sequence ID" value="NZ_JAUSWH010000017.1"/>
</dbReference>
<keyword evidence="1" id="KW-1133">Transmembrane helix</keyword>
<reference evidence="2 3" key="1">
    <citation type="submission" date="2023-07" db="EMBL/GenBank/DDBJ databases">
        <title>Genomic Encyclopedia of Type Strains, Phase IV (KMG-IV): sequencing the most valuable type-strain genomes for metagenomic binning, comparative biology and taxonomic classification.</title>
        <authorList>
            <person name="Goeker M."/>
        </authorList>
    </citation>
    <scope>NUCLEOTIDE SEQUENCE [LARGE SCALE GENOMIC DNA]</scope>
    <source>
        <strain evidence="2 3">DSM 100301</strain>
    </source>
</reference>
<evidence type="ECO:0000313" key="3">
    <source>
        <dbReference type="Proteomes" id="UP001235269"/>
    </source>
</evidence>
<dbReference type="Proteomes" id="UP001235269">
    <property type="component" value="Unassembled WGS sequence"/>
</dbReference>
<evidence type="ECO:0000256" key="1">
    <source>
        <dbReference type="SAM" id="Phobius"/>
    </source>
</evidence>
<feature type="transmembrane region" description="Helical" evidence="1">
    <location>
        <begin position="20"/>
        <end position="39"/>
    </location>
</feature>
<evidence type="ECO:0000313" key="2">
    <source>
        <dbReference type="EMBL" id="MDQ0457744.1"/>
    </source>
</evidence>
<name>A0ABU0IHL0_9HYPH</name>
<gene>
    <name evidence="2" type="ORF">QO005_004102</name>
</gene>
<organism evidence="2 3">
    <name type="scientific">Rhizobium paknamense</name>
    <dbReference type="NCBI Taxonomy" id="1206817"/>
    <lineage>
        <taxon>Bacteria</taxon>
        <taxon>Pseudomonadati</taxon>
        <taxon>Pseudomonadota</taxon>
        <taxon>Alphaproteobacteria</taxon>
        <taxon>Hyphomicrobiales</taxon>
        <taxon>Rhizobiaceae</taxon>
        <taxon>Rhizobium/Agrobacterium group</taxon>
        <taxon>Rhizobium</taxon>
    </lineage>
</organism>
<feature type="transmembrane region" description="Helical" evidence="1">
    <location>
        <begin position="51"/>
        <end position="73"/>
    </location>
</feature>
<comment type="caution">
    <text evidence="2">The sequence shown here is derived from an EMBL/GenBank/DDBJ whole genome shotgun (WGS) entry which is preliminary data.</text>
</comment>
<keyword evidence="1" id="KW-0472">Membrane</keyword>
<proteinExistence type="predicted"/>
<protein>
    <submittedName>
        <fullName evidence="2">Uncharacterized protein</fullName>
    </submittedName>
</protein>
<dbReference type="EMBL" id="JAUSWH010000017">
    <property type="protein sequence ID" value="MDQ0457744.1"/>
    <property type="molecule type" value="Genomic_DNA"/>
</dbReference>
<accession>A0ABU0IHL0</accession>